<keyword evidence="9" id="KW-0966">Cell projection</keyword>
<organism evidence="9 10">
    <name type="scientific">SAR86 cluster bacterium</name>
    <dbReference type="NCBI Taxonomy" id="2030880"/>
    <lineage>
        <taxon>Bacteria</taxon>
        <taxon>Pseudomonadati</taxon>
        <taxon>Pseudomonadota</taxon>
        <taxon>Gammaproteobacteria</taxon>
        <taxon>SAR86 cluster</taxon>
    </lineage>
</organism>
<dbReference type="GO" id="GO:0009425">
    <property type="term" value="C:bacterial-type flagellum basal body"/>
    <property type="evidence" value="ECO:0007669"/>
    <property type="project" value="UniProtKB-SubCell"/>
</dbReference>
<dbReference type="PANTHER" id="PTHR38766:SF1">
    <property type="entry name" value="FLAGELLAR PROTEIN FLIO"/>
    <property type="match status" value="1"/>
</dbReference>
<feature type="transmembrane region" description="Helical" evidence="7">
    <location>
        <begin position="25"/>
        <end position="47"/>
    </location>
</feature>
<dbReference type="GO" id="GO:0044781">
    <property type="term" value="P:bacterial-type flagellum organization"/>
    <property type="evidence" value="ECO:0007669"/>
    <property type="project" value="UniProtKB-UniRule"/>
</dbReference>
<keyword evidence="9" id="KW-0969">Cilium</keyword>
<dbReference type="NCBIfam" id="TIGR03500">
    <property type="entry name" value="FliO_TIGR"/>
    <property type="match status" value="1"/>
</dbReference>
<evidence type="ECO:0000313" key="10">
    <source>
        <dbReference type="Proteomes" id="UP000218172"/>
    </source>
</evidence>
<dbReference type="InterPro" id="IPR052205">
    <property type="entry name" value="FliO/MopB"/>
</dbReference>
<dbReference type="Proteomes" id="UP000218172">
    <property type="component" value="Unassembled WGS sequence"/>
</dbReference>
<evidence type="ECO:0000256" key="7">
    <source>
        <dbReference type="RuleBase" id="RU362064"/>
    </source>
</evidence>
<comment type="similarity">
    <text evidence="6 7">Belongs to the FliO/MopB family.</text>
</comment>
<evidence type="ECO:0000256" key="3">
    <source>
        <dbReference type="ARBA" id="ARBA00022989"/>
    </source>
</evidence>
<evidence type="ECO:0000256" key="8">
    <source>
        <dbReference type="SAM" id="MobiDB-lite"/>
    </source>
</evidence>
<evidence type="ECO:0000256" key="1">
    <source>
        <dbReference type="ARBA" id="ARBA00022475"/>
    </source>
</evidence>
<evidence type="ECO:0000256" key="4">
    <source>
        <dbReference type="ARBA" id="ARBA00023136"/>
    </source>
</evidence>
<evidence type="ECO:0000256" key="6">
    <source>
        <dbReference type="ARBA" id="ARBA00037937"/>
    </source>
</evidence>
<dbReference type="InterPro" id="IPR022781">
    <property type="entry name" value="Flagellar_biosynth_FliO"/>
</dbReference>
<evidence type="ECO:0000256" key="5">
    <source>
        <dbReference type="ARBA" id="ARBA00023143"/>
    </source>
</evidence>
<keyword evidence="3 7" id="KW-1133">Transmembrane helix</keyword>
<sequence length="152" mass="15984">MADSGEIVQSAEAIGSNLPGVSTSALADMVFGLALVILVIFVCAWLYKRFGGLDGGVSNAIKVVAALSLGSRDRLALVEVGSKKILLGISPGRINTLHVFDGNSDDESNFEEAGQLSQASESMENNSVKNEFAKKLQSLLGPKNITDKGRES</sequence>
<dbReference type="GO" id="GO:0005886">
    <property type="term" value="C:plasma membrane"/>
    <property type="evidence" value="ECO:0007669"/>
    <property type="project" value="UniProtKB-SubCell"/>
</dbReference>
<protein>
    <recommendedName>
        <fullName evidence="7">Flagellar protein</fullName>
    </recommendedName>
</protein>
<comment type="subcellular location">
    <subcellularLocation>
        <location evidence="7">Cell membrane</location>
    </subcellularLocation>
    <subcellularLocation>
        <location evidence="7">Bacterial flagellum basal body</location>
    </subcellularLocation>
</comment>
<keyword evidence="2 7" id="KW-0812">Transmembrane</keyword>
<feature type="region of interest" description="Disordered" evidence="8">
    <location>
        <begin position="103"/>
        <end position="128"/>
    </location>
</feature>
<proteinExistence type="inferred from homology"/>
<dbReference type="AlphaFoldDB" id="A0A2A4MJB8"/>
<dbReference type="EMBL" id="NVQR01000102">
    <property type="protein sequence ID" value="PCH59992.1"/>
    <property type="molecule type" value="Genomic_DNA"/>
</dbReference>
<dbReference type="Pfam" id="PF04347">
    <property type="entry name" value="FliO"/>
    <property type="match status" value="1"/>
</dbReference>
<gene>
    <name evidence="9" type="primary">fliO</name>
    <name evidence="9" type="ORF">COC19_06440</name>
</gene>
<comment type="caution">
    <text evidence="9">The sequence shown here is derived from an EMBL/GenBank/DDBJ whole genome shotgun (WGS) entry which is preliminary data.</text>
</comment>
<evidence type="ECO:0000256" key="2">
    <source>
        <dbReference type="ARBA" id="ARBA00022692"/>
    </source>
</evidence>
<evidence type="ECO:0000313" key="9">
    <source>
        <dbReference type="EMBL" id="PCH59992.1"/>
    </source>
</evidence>
<accession>A0A2A4MJB8</accession>
<reference evidence="10" key="1">
    <citation type="submission" date="2017-08" db="EMBL/GenBank/DDBJ databases">
        <title>A dynamic microbial community with high functional redundancy inhabits the cold, oxic subseafloor aquifer.</title>
        <authorList>
            <person name="Tully B.J."/>
            <person name="Wheat C.G."/>
            <person name="Glazer B.T."/>
            <person name="Huber J.A."/>
        </authorList>
    </citation>
    <scope>NUCLEOTIDE SEQUENCE [LARGE SCALE GENOMIC DNA]</scope>
</reference>
<dbReference type="PANTHER" id="PTHR38766">
    <property type="entry name" value="FLAGELLAR PROTEIN FLIO"/>
    <property type="match status" value="1"/>
</dbReference>
<keyword evidence="5 7" id="KW-0975">Bacterial flagellum</keyword>
<keyword evidence="4 7" id="KW-0472">Membrane</keyword>
<keyword evidence="1 7" id="KW-1003">Cell membrane</keyword>
<name>A0A2A4MJB8_9GAMM</name>
<keyword evidence="9" id="KW-0282">Flagellum</keyword>
<feature type="compositionally biased region" description="Polar residues" evidence="8">
    <location>
        <begin position="115"/>
        <end position="128"/>
    </location>
</feature>